<accession>A0ACA9N2I6</accession>
<proteinExistence type="predicted"/>
<reference evidence="1" key="1">
    <citation type="submission" date="2021-06" db="EMBL/GenBank/DDBJ databases">
        <authorList>
            <person name="Kallberg Y."/>
            <person name="Tangrot J."/>
            <person name="Rosling A."/>
        </authorList>
    </citation>
    <scope>NUCLEOTIDE SEQUENCE</scope>
    <source>
        <strain evidence="1">MA461A</strain>
    </source>
</reference>
<keyword evidence="2" id="KW-1185">Reference proteome</keyword>
<organism evidence="1 2">
    <name type="scientific">Racocetra persica</name>
    <dbReference type="NCBI Taxonomy" id="160502"/>
    <lineage>
        <taxon>Eukaryota</taxon>
        <taxon>Fungi</taxon>
        <taxon>Fungi incertae sedis</taxon>
        <taxon>Mucoromycota</taxon>
        <taxon>Glomeromycotina</taxon>
        <taxon>Glomeromycetes</taxon>
        <taxon>Diversisporales</taxon>
        <taxon>Gigasporaceae</taxon>
        <taxon>Racocetra</taxon>
    </lineage>
</organism>
<evidence type="ECO:0000313" key="1">
    <source>
        <dbReference type="EMBL" id="CAG8628757.1"/>
    </source>
</evidence>
<dbReference type="EMBL" id="CAJVQC010011574">
    <property type="protein sequence ID" value="CAG8628757.1"/>
    <property type="molecule type" value="Genomic_DNA"/>
</dbReference>
<evidence type="ECO:0000313" key="2">
    <source>
        <dbReference type="Proteomes" id="UP000789920"/>
    </source>
</evidence>
<name>A0ACA9N2I6_9GLOM</name>
<comment type="caution">
    <text evidence="1">The sequence shown here is derived from an EMBL/GenBank/DDBJ whole genome shotgun (WGS) entry which is preliminary data.</text>
</comment>
<sequence>LTDIKFIYVLWVPIANTEIFDCVLYTYRAARNLKFYPLSLRLAVDDDGPLSFISSTFEVELANGSLKLLKECSTWELLNLKPTTVLDIPVQLFNKYGISSQFLQEVLNEKYIIQTVGKDYLEKKFNITEPTVYFASETMHYSWPKAIVGIGSQNLIPVPVDNAARMDTDKLKESLKICVEKRQAVYAVVAIMGSTEHGACDPLGNIIELRKEFERDHGLSFVIHADAAWGGYFRSMLIKPHRSSLKARRRPGLEERDDSFVPLLALHPHTEKHLDSLKDCDSITVDPHKSGYVPYPAGGLCYRDQRMRYLVTWTSPVINRANEESVGIYGVEGSKAGAAAVATFLSQDAIGLHQKGYGMLLGQATFSCTKIYCHWATMSTKDDDFIVTPFNMLPAEKLGPDEVECQKQEIRTLIVGKTNDQIVNCEKAMDLIKKLGSDLMINTFACNFKVDGVTNKDVIEANYLNQRLYEKFSLTTSKDKNVDKRLILTSTQFEQKHYKNCLTNFKNRLGLEGDQDLYVLINVVMSPWVTEFEFLRELTTTFKETLQDIVKLSVFRNKVRPDLHAFVMQGVEKLYLTHLPMFQMENHRQQVIITADLPENIMLQYRNARLENSSHVFFLGNQDEMELDDIACNGSSFKGVIYRDFDPKTEIPITWIKDFQVTNVQVLKKRHLATRYQDNYPKDHMPFYLYGTEQELHIDHMLLKSPSIQLSADRVELTLTSGELTSTQKEKGVIVHFTEPENTFFFQHDRKFMVELYNDPMPDPYQNGPGLDNVDKKNPIAHGMIVLPSRDKGCLYADSYMVNKDPTAMKKVKDGEIKDRPGIIPVHRDYAKKFDHKDELHWYEERAE</sequence>
<gene>
    <name evidence="1" type="ORF">RPERSI_LOCUS7016</name>
</gene>
<dbReference type="Proteomes" id="UP000789920">
    <property type="component" value="Unassembled WGS sequence"/>
</dbReference>
<protein>
    <submittedName>
        <fullName evidence="1">15509_t:CDS:1</fullName>
    </submittedName>
</protein>
<feature type="non-terminal residue" evidence="1">
    <location>
        <position position="1"/>
    </location>
</feature>